<accession>A0ACC2IRM3</accession>
<name>A0ACC2IRM3_9PEZI</name>
<evidence type="ECO:0000313" key="2">
    <source>
        <dbReference type="Proteomes" id="UP001153334"/>
    </source>
</evidence>
<organism evidence="1 2">
    <name type="scientific">Nemania bipapillata</name>
    <dbReference type="NCBI Taxonomy" id="110536"/>
    <lineage>
        <taxon>Eukaryota</taxon>
        <taxon>Fungi</taxon>
        <taxon>Dikarya</taxon>
        <taxon>Ascomycota</taxon>
        <taxon>Pezizomycotina</taxon>
        <taxon>Sordariomycetes</taxon>
        <taxon>Xylariomycetidae</taxon>
        <taxon>Xylariales</taxon>
        <taxon>Xylariaceae</taxon>
        <taxon>Nemania</taxon>
    </lineage>
</organism>
<keyword evidence="2" id="KW-1185">Reference proteome</keyword>
<dbReference type="Proteomes" id="UP001153334">
    <property type="component" value="Unassembled WGS sequence"/>
</dbReference>
<proteinExistence type="predicted"/>
<dbReference type="EMBL" id="JAPESX010001067">
    <property type="protein sequence ID" value="KAJ8117767.1"/>
    <property type="molecule type" value="Genomic_DNA"/>
</dbReference>
<gene>
    <name evidence="1" type="ORF">ONZ43_g4131</name>
</gene>
<sequence length="295" mass="32589">MAFISERFGLSNSAAADVYQRNQSSLGPAILAILDNYISLGWQHLPSSVELRQINEQKLRVPWIPHSYFCPIFDTTITFQAAIDVINVLAGHYKKPAYLKHDVAYTIAASEDEPDSTLPSSSQSRTSQPLHTNVITLEEAGRRRASIVASMNHSLASASSAYKRAKSNGLMGQAAAFYAERARSEAANHREALSTEADLRVDQQSNSTMINLHGVSVRDGVRIALERVWIWWESLSPEEKTRKAMRDGGFKVITGLGRHNANGKSPLRDTVFKALADDGWKLEILTGHCVIIGRT</sequence>
<reference evidence="1" key="1">
    <citation type="submission" date="2022-11" db="EMBL/GenBank/DDBJ databases">
        <title>Genome Sequence of Nemania bipapillata.</title>
        <authorList>
            <person name="Buettner E."/>
        </authorList>
    </citation>
    <scope>NUCLEOTIDE SEQUENCE</scope>
    <source>
        <strain evidence="1">CP14</strain>
    </source>
</reference>
<comment type="caution">
    <text evidence="1">The sequence shown here is derived from an EMBL/GenBank/DDBJ whole genome shotgun (WGS) entry which is preliminary data.</text>
</comment>
<evidence type="ECO:0000313" key="1">
    <source>
        <dbReference type="EMBL" id="KAJ8117767.1"/>
    </source>
</evidence>
<protein>
    <submittedName>
        <fullName evidence="1">Uncharacterized protein</fullName>
    </submittedName>
</protein>